<dbReference type="InterPro" id="IPR038588">
    <property type="entry name" value="XS_domain_sf"/>
</dbReference>
<evidence type="ECO:0000259" key="1">
    <source>
        <dbReference type="Pfam" id="PF03468"/>
    </source>
</evidence>
<dbReference type="Pfam" id="PF03469">
    <property type="entry name" value="XH"/>
    <property type="match status" value="1"/>
</dbReference>
<protein>
    <recommendedName>
        <fullName evidence="5">Factor of DNA methylation 1-5/IDN2 domain-containing protein</fullName>
    </recommendedName>
</protein>
<organism evidence="4">
    <name type="scientific">Aegilops tauschii</name>
    <name type="common">Tausch's goatgrass</name>
    <name type="synonym">Aegilops squarrosa</name>
    <dbReference type="NCBI Taxonomy" id="37682"/>
    <lineage>
        <taxon>Eukaryota</taxon>
        <taxon>Viridiplantae</taxon>
        <taxon>Streptophyta</taxon>
        <taxon>Embryophyta</taxon>
        <taxon>Tracheophyta</taxon>
        <taxon>Spermatophyta</taxon>
        <taxon>Magnoliopsida</taxon>
        <taxon>Liliopsida</taxon>
        <taxon>Poales</taxon>
        <taxon>Poaceae</taxon>
        <taxon>BOP clade</taxon>
        <taxon>Pooideae</taxon>
        <taxon>Triticodae</taxon>
        <taxon>Triticeae</taxon>
        <taxon>Triticinae</taxon>
        <taxon>Aegilops</taxon>
    </lineage>
</organism>
<reference evidence="4" key="1">
    <citation type="submission" date="2015-06" db="UniProtKB">
        <authorList>
            <consortium name="EnsemblPlants"/>
        </authorList>
    </citation>
    <scope>IDENTIFICATION</scope>
</reference>
<proteinExistence type="predicted"/>
<dbReference type="Pfam" id="PF03470">
    <property type="entry name" value="zf-XS"/>
    <property type="match status" value="1"/>
</dbReference>
<name>M8BJ57_AEGTA</name>
<feature type="domain" description="Factor of DNA methylation 1-5/IDN2" evidence="2">
    <location>
        <begin position="497"/>
        <end position="627"/>
    </location>
</feature>
<evidence type="ECO:0000259" key="2">
    <source>
        <dbReference type="Pfam" id="PF03469"/>
    </source>
</evidence>
<feature type="domain" description="XS" evidence="1">
    <location>
        <begin position="117"/>
        <end position="224"/>
    </location>
</feature>
<evidence type="ECO:0000313" key="4">
    <source>
        <dbReference type="EnsemblPlants" id="EMT06773"/>
    </source>
</evidence>
<dbReference type="InterPro" id="IPR045177">
    <property type="entry name" value="FDM1-5/IDN2"/>
</dbReference>
<dbReference type="AlphaFoldDB" id="M8BJ57"/>
<dbReference type="InterPro" id="IPR005381">
    <property type="entry name" value="Znf-XS_domain"/>
</dbReference>
<dbReference type="Gene3D" id="3.30.70.2890">
    <property type="entry name" value="XS domain"/>
    <property type="match status" value="1"/>
</dbReference>
<feature type="domain" description="Zinc finger-XS" evidence="3">
    <location>
        <begin position="45"/>
        <end position="86"/>
    </location>
</feature>
<evidence type="ECO:0000259" key="3">
    <source>
        <dbReference type="Pfam" id="PF03470"/>
    </source>
</evidence>
<evidence type="ECO:0008006" key="5">
    <source>
        <dbReference type="Google" id="ProtNLM"/>
    </source>
</evidence>
<dbReference type="Pfam" id="PF03468">
    <property type="entry name" value="XS"/>
    <property type="match status" value="1"/>
</dbReference>
<dbReference type="EnsemblPlants" id="EMT06773">
    <property type="protein sequence ID" value="EMT06773"/>
    <property type="gene ID" value="F775_17939"/>
</dbReference>
<dbReference type="InterPro" id="IPR005379">
    <property type="entry name" value="FDM1-5/IDN2_XH"/>
</dbReference>
<sequence>MPMGHSSGEESDISDSEIDEYKDKMYAQLRSGKMRVRYGEKALRCPFCLGKKKQDYNGKDLLQHASGIGVASKRKPMERAGHLALAEYLKNDLGISLKPPSQLAIIEHKPPKNEEVKYVCPWTGILVNLPNDLKDIDCVRENEDRLRSQLSRFKPREVTIVFDTEGQTDHSIIRFAEDLDGLKDAIAFENHFMAEHYSKTDWNMRNCRKDDLYGWLATSDDYNSPGTVGEHLRKAGVLKSIGELQREGTARHIAHFNRRMDERNKRMQEMYLKNRQNELKLELIKKEKDRLVEEHNKKIRQMQQDARRNSRKIREGNLRLQQELEIRRQEIHKQQHDKLARKGISIDRATAEAEKEKSKNENVRLDLAALKQKNWCKEVTQLVEKYEQDEEDVFRKQIKLEKDLTCKQNLEMEIAQLRVKLEVMKHKRAEADTAKEIDKISEKLREKDEQLEAINSANEALIVAERRINDELQEAKKELIEGLIKEASGTRSTIGVKRMGELDKKAFCAACKGKFAKADFGEQLAIHCSKWENEIGNPDWNVFKVIVVDGEEKEIFQEDDEKLKSLKEELGEKARDVVVKALVEINEYNPSGRYPVRELWNLKENRRAPLEEAVAYLLNHWKKNKNKKAFY</sequence>
<dbReference type="GO" id="GO:0080188">
    <property type="term" value="P:gene silencing by siRNA-directed DNA methylation"/>
    <property type="evidence" value="ECO:0007669"/>
    <property type="project" value="InterPro"/>
</dbReference>
<dbReference type="PANTHER" id="PTHR21596:SF63">
    <property type="entry name" value="FACTOR OF DNA METHYLATION 1"/>
    <property type="match status" value="1"/>
</dbReference>
<accession>M8BJ57</accession>
<dbReference type="InterPro" id="IPR005380">
    <property type="entry name" value="XS_domain"/>
</dbReference>
<dbReference type="PANTHER" id="PTHR21596">
    <property type="entry name" value="RIBONUCLEASE P SUBUNIT P38"/>
    <property type="match status" value="1"/>
</dbReference>